<proteinExistence type="inferred from homology"/>
<reference evidence="5" key="1">
    <citation type="submission" date="2021-07" db="EMBL/GenBank/DDBJ databases">
        <title>Draft genome sequence of carbapenem-resistant Aeromonas spp. in Japan.</title>
        <authorList>
            <person name="Maehana S."/>
            <person name="Suzuki M."/>
            <person name="Kitasato H."/>
        </authorList>
    </citation>
    <scope>NUCLEOTIDE SEQUENCE</scope>
    <source>
        <strain evidence="5">KAM351</strain>
    </source>
</reference>
<dbReference type="PANTHER" id="PTHR35527">
    <property type="entry name" value="CHOLOYLGLYCINE HYDROLASE"/>
    <property type="match status" value="1"/>
</dbReference>
<evidence type="ECO:0000313" key="5">
    <source>
        <dbReference type="EMBL" id="GJA62218.1"/>
    </source>
</evidence>
<keyword evidence="3" id="KW-0732">Signal</keyword>
<evidence type="ECO:0000313" key="9">
    <source>
        <dbReference type="Proteomes" id="UP001161704"/>
    </source>
</evidence>
<dbReference type="Gene3D" id="3.60.60.10">
    <property type="entry name" value="Penicillin V Acylase, Chain A"/>
    <property type="match status" value="1"/>
</dbReference>
<dbReference type="Pfam" id="PF02275">
    <property type="entry name" value="CBAH"/>
    <property type="match status" value="1"/>
</dbReference>
<dbReference type="CDD" id="cd01902">
    <property type="entry name" value="Ntn_CGH"/>
    <property type="match status" value="1"/>
</dbReference>
<feature type="signal peptide" evidence="3">
    <location>
        <begin position="1"/>
        <end position="28"/>
    </location>
</feature>
<reference evidence="7" key="4">
    <citation type="submission" date="2023-11" db="EMBL/GenBank/DDBJ databases">
        <title>WGS of Aeromonas in Northern Israel.</title>
        <authorList>
            <person name="Hershko Y."/>
        </authorList>
    </citation>
    <scope>NUCLEOTIDE SEQUENCE</scope>
    <source>
        <strain evidence="7">77416</strain>
    </source>
</reference>
<dbReference type="AlphaFoldDB" id="A0A3G9I3T7"/>
<dbReference type="Proteomes" id="UP001161704">
    <property type="component" value="Unassembled WGS sequence"/>
</dbReference>
<dbReference type="Proteomes" id="UP001277183">
    <property type="component" value="Unassembled WGS sequence"/>
</dbReference>
<evidence type="ECO:0000259" key="4">
    <source>
        <dbReference type="Pfam" id="PF02275"/>
    </source>
</evidence>
<dbReference type="Proteomes" id="UP001163285">
    <property type="component" value="Chromosome"/>
</dbReference>
<dbReference type="InterPro" id="IPR052193">
    <property type="entry name" value="Peptidase_C59"/>
</dbReference>
<dbReference type="SUPFAM" id="SSF56235">
    <property type="entry name" value="N-terminal nucleophile aminohydrolases (Ntn hydrolases)"/>
    <property type="match status" value="1"/>
</dbReference>
<dbReference type="PANTHER" id="PTHR35527:SF2">
    <property type="entry name" value="HYDROLASE"/>
    <property type="match status" value="1"/>
</dbReference>
<comment type="similarity">
    <text evidence="1">Belongs to the peptidase C59 family.</text>
</comment>
<dbReference type="EMBL" id="JAOCIZ010000040">
    <property type="protein sequence ID" value="MDH1505667.1"/>
    <property type="molecule type" value="Genomic_DNA"/>
</dbReference>
<evidence type="ECO:0000256" key="1">
    <source>
        <dbReference type="ARBA" id="ARBA00006625"/>
    </source>
</evidence>
<evidence type="ECO:0000256" key="3">
    <source>
        <dbReference type="SAM" id="SignalP"/>
    </source>
</evidence>
<evidence type="ECO:0000313" key="6">
    <source>
        <dbReference type="EMBL" id="MDH1505667.1"/>
    </source>
</evidence>
<dbReference type="Proteomes" id="UP000886934">
    <property type="component" value="Unassembled WGS sequence"/>
</dbReference>
<name>A0A3G9I3T7_AERCA</name>
<evidence type="ECO:0000313" key="8">
    <source>
        <dbReference type="EMBL" id="UZC85078.1"/>
    </source>
</evidence>
<organism evidence="6 9">
    <name type="scientific">Aeromonas caviae</name>
    <name type="common">Aeromonas punctata</name>
    <dbReference type="NCBI Taxonomy" id="648"/>
    <lineage>
        <taxon>Bacteria</taxon>
        <taxon>Pseudomonadati</taxon>
        <taxon>Pseudomonadota</taxon>
        <taxon>Gammaproteobacteria</taxon>
        <taxon>Aeromonadales</taxon>
        <taxon>Aeromonadaceae</taxon>
        <taxon>Aeromonas</taxon>
    </lineage>
</organism>
<gene>
    <name evidence="5" type="ORF">KAM351_08290</name>
    <name evidence="6" type="ORF">N5I20_11430</name>
    <name evidence="8" type="ORF">OJY61_14660</name>
    <name evidence="7" type="ORF">SJS77_14230</name>
</gene>
<evidence type="ECO:0000256" key="2">
    <source>
        <dbReference type="ARBA" id="ARBA00022801"/>
    </source>
</evidence>
<feature type="chain" id="PRO_5042709744" evidence="3">
    <location>
        <begin position="29"/>
        <end position="356"/>
    </location>
</feature>
<keyword evidence="2 6" id="KW-0378">Hydrolase</keyword>
<sequence length="356" mass="38859">MTILRSPLLHKTLLALTVSLSVSSLADACTRAVYQGEGALVVTGRTMDLRSAMPTNLWALPRGIAREGEAGAHSMTWTSRYGSVVAAGFDAGTADGMNEKGLVANLLYLTESEYVTPSDKDPRKTLSISLWAQYALDNFATVADAVAALSKDEFYVVTTLTPDGKPGQLHLSLSDASGDSAIFQYVGGKLQIYHDRSYQVMTNSPTFDKQLALNDYWEEIGGLTMLPGTNRSADRFARASFYIKTLPKTDQANEAVAGVMSVMRNVSVPMGISTPDQPNISTTLWRSVADQQHRRYFFELTHLPNTFWVSMDKLDLAAGAPVRKLPLTEQQLYAGETAEKFVPAKAFRFLPASPKA</sequence>
<reference evidence="8" key="3">
    <citation type="submission" date="2023-04" db="EMBL/GenBank/DDBJ databases">
        <title>Whole Genome Sequence of Multi-drug resistant Aeromonas caviae as a gut pathogen in newborn.</title>
        <authorList>
            <person name="Jadhav S.V."/>
            <person name="Saroj S.D."/>
            <person name="Saha U.B."/>
            <person name="Sen S."/>
            <person name="Kher A."/>
        </authorList>
    </citation>
    <scope>NUCLEOTIDE SEQUENCE</scope>
    <source>
        <strain evidence="8">SVJ23</strain>
    </source>
</reference>
<accession>A0A3G9I3T7</accession>
<dbReference type="InterPro" id="IPR029132">
    <property type="entry name" value="CBAH/NAAA_C"/>
</dbReference>
<dbReference type="EMBL" id="BPNN01000008">
    <property type="protein sequence ID" value="GJA62218.1"/>
    <property type="molecule type" value="Genomic_DNA"/>
</dbReference>
<dbReference type="RefSeq" id="WP_053288560.1">
    <property type="nucleotide sequence ID" value="NZ_AP019195.1"/>
</dbReference>
<dbReference type="GO" id="GO:0016787">
    <property type="term" value="F:hydrolase activity"/>
    <property type="evidence" value="ECO:0007669"/>
    <property type="project" value="UniProtKB-KW"/>
</dbReference>
<protein>
    <submittedName>
        <fullName evidence="5">Choloylglycine hydrolase</fullName>
    </submittedName>
    <submittedName>
        <fullName evidence="6">Linear amide C-N hydrolase</fullName>
    </submittedName>
</protein>
<dbReference type="EMBL" id="CP110176">
    <property type="protein sequence ID" value="UZC85078.1"/>
    <property type="molecule type" value="Genomic_DNA"/>
</dbReference>
<reference evidence="6" key="2">
    <citation type="submission" date="2022-09" db="EMBL/GenBank/DDBJ databases">
        <title>Intensive care unit water sources are persistently colonized with multi-drug resistant bacteria and are the site of extensive horizontal gene transfer of antibiotic resistance genes.</title>
        <authorList>
            <person name="Diorio-Toth L."/>
        </authorList>
    </citation>
    <scope>NUCLEOTIDE SEQUENCE</scope>
    <source>
        <strain evidence="6">GD03710</strain>
    </source>
</reference>
<dbReference type="EMBL" id="JAWZVU010000084">
    <property type="protein sequence ID" value="MDX7721623.1"/>
    <property type="molecule type" value="Genomic_DNA"/>
</dbReference>
<dbReference type="InterPro" id="IPR029055">
    <property type="entry name" value="Ntn_hydrolases_N"/>
</dbReference>
<feature type="domain" description="Choloylglycine hydrolase/NAAA C-terminal" evidence="4">
    <location>
        <begin position="29"/>
        <end position="317"/>
    </location>
</feature>
<evidence type="ECO:0000313" key="7">
    <source>
        <dbReference type="EMBL" id="MDX7721623.1"/>
    </source>
</evidence>